<proteinExistence type="inferred from homology"/>
<dbReference type="GO" id="GO:0005739">
    <property type="term" value="C:mitochondrion"/>
    <property type="evidence" value="ECO:0007669"/>
    <property type="project" value="TreeGrafter"/>
</dbReference>
<name>A0A0H5C4C6_CYBJN</name>
<reference evidence="8" key="1">
    <citation type="journal article" date="2015" name="J. Biotechnol.">
        <title>The structure of the Cyberlindnera jadinii genome and its relation to Candida utilis analyzed by the occurrence of single nucleotide polymorphisms.</title>
        <authorList>
            <person name="Rupp O."/>
            <person name="Brinkrolf K."/>
            <person name="Buerth C."/>
            <person name="Kunigo M."/>
            <person name="Schneider J."/>
            <person name="Jaenicke S."/>
            <person name="Goesmann A."/>
            <person name="Puehler A."/>
            <person name="Jaeger K.-E."/>
            <person name="Ernst J.F."/>
        </authorList>
    </citation>
    <scope>NUCLEOTIDE SEQUENCE [LARGE SCALE GENOMIC DNA]</scope>
    <source>
        <strain evidence="8">ATCC 18201 / CBS 1600 / BCRC 20928 / JCM 3617 / NBRC 0987 / NRRL Y-1542</strain>
    </source>
</reference>
<dbReference type="SMART" id="SM00479">
    <property type="entry name" value="EXOIII"/>
    <property type="match status" value="1"/>
</dbReference>
<keyword evidence="3" id="KW-0378">Hydrolase</keyword>
<dbReference type="SUPFAM" id="SSF53098">
    <property type="entry name" value="Ribonuclease H-like"/>
    <property type="match status" value="1"/>
</dbReference>
<protein>
    <recommendedName>
        <fullName evidence="6">Exonuclease domain-containing protein</fullName>
    </recommendedName>
</protein>
<evidence type="ECO:0000313" key="7">
    <source>
        <dbReference type="EMBL" id="CEP22801.1"/>
    </source>
</evidence>
<dbReference type="Gene3D" id="3.30.420.10">
    <property type="entry name" value="Ribonuclease H-like superfamily/Ribonuclease H"/>
    <property type="match status" value="1"/>
</dbReference>
<dbReference type="EMBL" id="CDQK01000003">
    <property type="protein sequence ID" value="CEP22801.1"/>
    <property type="molecule type" value="Genomic_DNA"/>
</dbReference>
<keyword evidence="2" id="KW-0540">Nuclease</keyword>
<dbReference type="InterPro" id="IPR013520">
    <property type="entry name" value="Ribonucl_H"/>
</dbReference>
<feature type="region of interest" description="Disordered" evidence="5">
    <location>
        <begin position="205"/>
        <end position="237"/>
    </location>
</feature>
<keyword evidence="4" id="KW-0269">Exonuclease</keyword>
<dbReference type="PANTHER" id="PTHR11046">
    <property type="entry name" value="OLIGORIBONUCLEASE, MITOCHONDRIAL"/>
    <property type="match status" value="1"/>
</dbReference>
<evidence type="ECO:0000259" key="6">
    <source>
        <dbReference type="SMART" id="SM00479"/>
    </source>
</evidence>
<feature type="compositionally biased region" description="Basic and acidic residues" evidence="5">
    <location>
        <begin position="206"/>
        <end position="237"/>
    </location>
</feature>
<evidence type="ECO:0000256" key="2">
    <source>
        <dbReference type="ARBA" id="ARBA00022722"/>
    </source>
</evidence>
<evidence type="ECO:0000256" key="1">
    <source>
        <dbReference type="ARBA" id="ARBA00009921"/>
    </source>
</evidence>
<dbReference type="Proteomes" id="UP000038830">
    <property type="component" value="Unassembled WGS sequence"/>
</dbReference>
<evidence type="ECO:0000313" key="8">
    <source>
        <dbReference type="Proteomes" id="UP000038830"/>
    </source>
</evidence>
<gene>
    <name evidence="7" type="ORF">BN1211_3246</name>
</gene>
<dbReference type="NCBIfam" id="NF003765">
    <property type="entry name" value="PRK05359.1"/>
    <property type="match status" value="1"/>
</dbReference>
<feature type="domain" description="Exonuclease" evidence="6">
    <location>
        <begin position="26"/>
        <end position="200"/>
    </location>
</feature>
<dbReference type="InterPro" id="IPR012337">
    <property type="entry name" value="RNaseH-like_sf"/>
</dbReference>
<dbReference type="InterPro" id="IPR022894">
    <property type="entry name" value="Oligoribonuclease"/>
</dbReference>
<evidence type="ECO:0000256" key="5">
    <source>
        <dbReference type="SAM" id="MobiDB-lite"/>
    </source>
</evidence>
<dbReference type="GO" id="GO:0000175">
    <property type="term" value="F:3'-5'-RNA exonuclease activity"/>
    <property type="evidence" value="ECO:0007669"/>
    <property type="project" value="InterPro"/>
</dbReference>
<evidence type="ECO:0000256" key="3">
    <source>
        <dbReference type="ARBA" id="ARBA00022801"/>
    </source>
</evidence>
<dbReference type="CDD" id="cd06135">
    <property type="entry name" value="Orn"/>
    <property type="match status" value="1"/>
</dbReference>
<comment type="similarity">
    <text evidence="1">Belongs to the oligoribonuclease family.</text>
</comment>
<dbReference type="Pfam" id="PF00929">
    <property type="entry name" value="RNase_T"/>
    <property type="match status" value="1"/>
</dbReference>
<dbReference type="PANTHER" id="PTHR11046:SF0">
    <property type="entry name" value="OLIGORIBONUCLEASE, MITOCHONDRIAL"/>
    <property type="match status" value="1"/>
</dbReference>
<accession>A0A0H5C4C6</accession>
<organism evidence="7 8">
    <name type="scientific">Cyberlindnera jadinii (strain ATCC 18201 / CBS 1600 / BCRC 20928 / JCM 3617 / NBRC 0987 / NRRL Y-1542)</name>
    <name type="common">Torula yeast</name>
    <name type="synonym">Candida utilis</name>
    <dbReference type="NCBI Taxonomy" id="983966"/>
    <lineage>
        <taxon>Eukaryota</taxon>
        <taxon>Fungi</taxon>
        <taxon>Dikarya</taxon>
        <taxon>Ascomycota</taxon>
        <taxon>Saccharomycotina</taxon>
        <taxon>Saccharomycetes</taxon>
        <taxon>Phaffomycetales</taxon>
        <taxon>Phaffomycetaceae</taxon>
        <taxon>Cyberlindnera</taxon>
    </lineage>
</organism>
<dbReference type="InterPro" id="IPR036397">
    <property type="entry name" value="RNaseH_sf"/>
</dbReference>
<evidence type="ECO:0000256" key="4">
    <source>
        <dbReference type="ARBA" id="ARBA00022839"/>
    </source>
</evidence>
<dbReference type="AlphaFoldDB" id="A0A0H5C4C6"/>
<dbReference type="GO" id="GO:0003676">
    <property type="term" value="F:nucleic acid binding"/>
    <property type="evidence" value="ECO:0007669"/>
    <property type="project" value="InterPro"/>
</dbReference>
<sequence length="237" mass="27605">MSKRTSTELELPTFNPNKKKQQVGNPIVWIDCEMTGLDVYKDNIIEICCIITDGDMNLLHEGYESVIHVDKEILDSMDPWCVNQHGSSGLTQKVLESKKTLKEVEEELLDYVQTYTKKGKAVLAGNTVHMDRAFMMRELPKVIDHLHYRIIDVSSFFEFGRRHNPELINQCPKKRNSHTARDDILESIAQLAWFRDHYMIGPETQKILEDAKTHKEKEKEKEKEKDEENDKVTDSRD</sequence>
<dbReference type="FunFam" id="3.30.420.10:FF:000003">
    <property type="entry name" value="Oligoribonuclease"/>
    <property type="match status" value="1"/>
</dbReference>